<dbReference type="EMBL" id="CAXJIO010000013">
    <property type="protein sequence ID" value="CAL2103433.1"/>
    <property type="molecule type" value="Genomic_DNA"/>
</dbReference>
<feature type="transmembrane region" description="Helical" evidence="1">
    <location>
        <begin position="331"/>
        <end position="350"/>
    </location>
</feature>
<evidence type="ECO:0000256" key="1">
    <source>
        <dbReference type="SAM" id="Phobius"/>
    </source>
</evidence>
<feature type="transmembrane region" description="Helical" evidence="1">
    <location>
        <begin position="111"/>
        <end position="130"/>
    </location>
</feature>
<feature type="transmembrane region" description="Helical" evidence="1">
    <location>
        <begin position="255"/>
        <end position="276"/>
    </location>
</feature>
<comment type="caution">
    <text evidence="3">The sequence shown here is derived from an EMBL/GenBank/DDBJ whole genome shotgun (WGS) entry which is preliminary data.</text>
</comment>
<feature type="transmembrane region" description="Helical" evidence="1">
    <location>
        <begin position="12"/>
        <end position="38"/>
    </location>
</feature>
<feature type="transmembrane region" description="Helical" evidence="1">
    <location>
        <begin position="283"/>
        <end position="300"/>
    </location>
</feature>
<organism evidence="3 4">
    <name type="scientific">Tenacibaculum polynesiense</name>
    <dbReference type="NCBI Taxonomy" id="3137857"/>
    <lineage>
        <taxon>Bacteria</taxon>
        <taxon>Pseudomonadati</taxon>
        <taxon>Bacteroidota</taxon>
        <taxon>Flavobacteriia</taxon>
        <taxon>Flavobacteriales</taxon>
        <taxon>Flavobacteriaceae</taxon>
        <taxon>Tenacibaculum</taxon>
    </lineage>
</organism>
<dbReference type="Proteomes" id="UP001497527">
    <property type="component" value="Unassembled WGS sequence"/>
</dbReference>
<accession>A0ABP1EYK7</accession>
<dbReference type="RefSeq" id="WP_348717642.1">
    <property type="nucleotide sequence ID" value="NZ_CAXJIO010000013.1"/>
</dbReference>
<keyword evidence="1" id="KW-1133">Transmembrane helix</keyword>
<feature type="transmembrane region" description="Helical" evidence="1">
    <location>
        <begin position="158"/>
        <end position="184"/>
    </location>
</feature>
<proteinExistence type="predicted"/>
<protein>
    <recommendedName>
        <fullName evidence="2">Glycosyltransferase RgtA/B/C/D-like domain-containing protein</fullName>
    </recommendedName>
</protein>
<sequence>MENKVFKILTGLTFLLSAVLLISFMVSPTIGLDSGFYLAIGREFYSGKVYFHEIGIAYTPLSIITFGIPFLFDDMPSYQWHLLMNVLITIGSSFIFYNLLKRISNNKSRNLFFVSAFVLLSFVFDGRHLMLEPLSVFFQLLALYFYLNFREYNTFKNLFLSGVTICLAFLSKQYGLFILLPIAADLILNKKEKLKSILLLSSGMLLPLILFFGYLSSYGVNLVEFIKFILGKGTEFDNGNGTAINASTISHFIELLYFILFNLYLLIIPVLLVLYYKVLDTRKVLYILLFLSSLTVLKFATYFHYFLYVVPYSLLLFAYLFSVSKNKKVNLLSYVLLGVSLCFWTLYIGLTLKNGNQAYISKQQEEIKILNTYIPKKSRVYLDGPSPALYYLCDFQSINLKKISFVFPDYFFPKSIASNMESGAYIVTPKKKQETYENLLQEELVKEVVLGGKEYVILRQK</sequence>
<evidence type="ECO:0000313" key="3">
    <source>
        <dbReference type="EMBL" id="CAL2103433.1"/>
    </source>
</evidence>
<reference evidence="3 4" key="1">
    <citation type="submission" date="2024-05" db="EMBL/GenBank/DDBJ databases">
        <authorList>
            <person name="Duchaud E."/>
        </authorList>
    </citation>
    <scope>NUCLEOTIDE SEQUENCE [LARGE SCALE GENOMIC DNA]</scope>
    <source>
        <strain evidence="3">Ena-SAMPLE-TAB-13-05-2024-13:56:06:370-140308</strain>
    </source>
</reference>
<feature type="transmembrane region" description="Helical" evidence="1">
    <location>
        <begin position="196"/>
        <end position="215"/>
    </location>
</feature>
<dbReference type="InterPro" id="IPR038731">
    <property type="entry name" value="RgtA/B/C-like"/>
</dbReference>
<feature type="transmembrane region" description="Helical" evidence="1">
    <location>
        <begin position="50"/>
        <end position="72"/>
    </location>
</feature>
<keyword evidence="4" id="KW-1185">Reference proteome</keyword>
<dbReference type="Pfam" id="PF13231">
    <property type="entry name" value="PMT_2"/>
    <property type="match status" value="1"/>
</dbReference>
<feature type="domain" description="Glycosyltransferase RgtA/B/C/D-like" evidence="2">
    <location>
        <begin position="82"/>
        <end position="212"/>
    </location>
</feature>
<keyword evidence="1" id="KW-0812">Transmembrane</keyword>
<gene>
    <name evidence="3" type="ORF">T190423A01A_40026</name>
</gene>
<evidence type="ECO:0000313" key="4">
    <source>
        <dbReference type="Proteomes" id="UP001497527"/>
    </source>
</evidence>
<keyword evidence="1" id="KW-0472">Membrane</keyword>
<name>A0ABP1EYK7_9FLAO</name>
<evidence type="ECO:0000259" key="2">
    <source>
        <dbReference type="Pfam" id="PF13231"/>
    </source>
</evidence>
<feature type="transmembrane region" description="Helical" evidence="1">
    <location>
        <begin position="78"/>
        <end position="99"/>
    </location>
</feature>